<name>K6CSB8_SCHAZ</name>
<dbReference type="GO" id="GO:0015276">
    <property type="term" value="F:ligand-gated monoatomic ion channel activity"/>
    <property type="evidence" value="ECO:0007669"/>
    <property type="project" value="InterPro"/>
</dbReference>
<evidence type="ECO:0000256" key="1">
    <source>
        <dbReference type="ARBA" id="ARBA00022729"/>
    </source>
</evidence>
<accession>K6CSB8</accession>
<dbReference type="SMART" id="SM00079">
    <property type="entry name" value="PBPe"/>
    <property type="match status" value="1"/>
</dbReference>
<keyword evidence="8" id="KW-1185">Reference proteome</keyword>
<evidence type="ECO:0000259" key="6">
    <source>
        <dbReference type="SMART" id="SM00079"/>
    </source>
</evidence>
<dbReference type="PANTHER" id="PTHR35936:SF17">
    <property type="entry name" value="ARGININE-BINDING EXTRACELLULAR PROTEIN ARTP"/>
    <property type="match status" value="1"/>
</dbReference>
<keyword evidence="1 4" id="KW-0732">Signal</keyword>
<evidence type="ECO:0000313" key="7">
    <source>
        <dbReference type="EMBL" id="EKN63137.1"/>
    </source>
</evidence>
<feature type="chain" id="PRO_5038958425" evidence="4">
    <location>
        <begin position="21"/>
        <end position="269"/>
    </location>
</feature>
<keyword evidence="2" id="KW-0564">Palmitate</keyword>
<dbReference type="PANTHER" id="PTHR35936">
    <property type="entry name" value="MEMBRANE-BOUND LYTIC MUREIN TRANSGLYCOSYLASE F"/>
    <property type="match status" value="1"/>
</dbReference>
<feature type="domain" description="Ionotropic glutamate receptor C-terminal" evidence="6">
    <location>
        <begin position="45"/>
        <end position="267"/>
    </location>
</feature>
<dbReference type="Gene3D" id="3.40.190.10">
    <property type="entry name" value="Periplasmic binding protein-like II"/>
    <property type="match status" value="2"/>
</dbReference>
<keyword evidence="3" id="KW-0449">Lipoprotein</keyword>
<evidence type="ECO:0000256" key="2">
    <source>
        <dbReference type="ARBA" id="ARBA00023139"/>
    </source>
</evidence>
<evidence type="ECO:0000256" key="3">
    <source>
        <dbReference type="ARBA" id="ARBA00023288"/>
    </source>
</evidence>
<gene>
    <name evidence="7" type="ORF">BAZO_19213</name>
</gene>
<feature type="domain" description="Solute-binding protein family 3/N-terminal" evidence="5">
    <location>
        <begin position="45"/>
        <end position="268"/>
    </location>
</feature>
<reference evidence="7 8" key="1">
    <citation type="journal article" date="2012" name="Front. Microbiol.">
        <title>Redundancy and modularity in membrane-associated dissimilatory nitrate reduction in Bacillus.</title>
        <authorList>
            <person name="Heylen K."/>
            <person name="Keltjens J."/>
        </authorList>
    </citation>
    <scope>NUCLEOTIDE SEQUENCE [LARGE SCALE GENOMIC DNA]</scope>
    <source>
        <strain evidence="7 8">LMG 9581</strain>
    </source>
</reference>
<sequence length="269" mass="29433">MKKLFSYALMSLLLIGLLAACGQGGSKDTEQTADNTGSDVAEKKILKMGTSADFPPFEFVDTAKGEDIIGFDIDLANAITEKLGYEIEIQDMDFAGLIEALKSNRVDIVLSGMSATDERKESVDFSDIYYSADQMIVFKKDAPLTSVEELAGKTVGVQTASIQEDKAKEIKETTDIKIDSRNRVPEIVQELKAGRFDAVILEDAIAKGYLDKNQDLAGFTLEGDEENGFAIAFPKGKDELVAEFNKVIAEMKENGELEQLAVKWFGGEQ</sequence>
<dbReference type="RefSeq" id="WP_003333060.1">
    <property type="nucleotide sequence ID" value="NZ_AJLR01000148.1"/>
</dbReference>
<dbReference type="STRING" id="1131731.BAZO_19213"/>
<dbReference type="SMART" id="SM00062">
    <property type="entry name" value="PBPb"/>
    <property type="match status" value="1"/>
</dbReference>
<evidence type="ECO:0000256" key="4">
    <source>
        <dbReference type="SAM" id="SignalP"/>
    </source>
</evidence>
<dbReference type="AlphaFoldDB" id="K6CSB8"/>
<dbReference type="SUPFAM" id="SSF53850">
    <property type="entry name" value="Periplasmic binding protein-like II"/>
    <property type="match status" value="1"/>
</dbReference>
<protein>
    <submittedName>
        <fullName evidence="7">Amino acid ABC transporter, amino acid-binding protein</fullName>
    </submittedName>
</protein>
<dbReference type="PATRIC" id="fig|1131731.3.peg.3920"/>
<comment type="caution">
    <text evidence="7">The sequence shown here is derived from an EMBL/GenBank/DDBJ whole genome shotgun (WGS) entry which is preliminary data.</text>
</comment>
<feature type="signal peptide" evidence="4">
    <location>
        <begin position="1"/>
        <end position="20"/>
    </location>
</feature>
<dbReference type="Proteomes" id="UP000006315">
    <property type="component" value="Unassembled WGS sequence"/>
</dbReference>
<dbReference type="PROSITE" id="PS51257">
    <property type="entry name" value="PROKAR_LIPOPROTEIN"/>
    <property type="match status" value="1"/>
</dbReference>
<dbReference type="GeneID" id="89471269"/>
<dbReference type="InterPro" id="IPR001638">
    <property type="entry name" value="Solute-binding_3/MltF_N"/>
</dbReference>
<proteinExistence type="predicted"/>
<dbReference type="InterPro" id="IPR001320">
    <property type="entry name" value="Iontro_rcpt_C"/>
</dbReference>
<dbReference type="Pfam" id="PF00497">
    <property type="entry name" value="SBP_bac_3"/>
    <property type="match status" value="1"/>
</dbReference>
<evidence type="ECO:0000313" key="8">
    <source>
        <dbReference type="Proteomes" id="UP000006315"/>
    </source>
</evidence>
<dbReference type="EMBL" id="AJLR01000148">
    <property type="protein sequence ID" value="EKN63137.1"/>
    <property type="molecule type" value="Genomic_DNA"/>
</dbReference>
<dbReference type="GO" id="GO:0016020">
    <property type="term" value="C:membrane"/>
    <property type="evidence" value="ECO:0007669"/>
    <property type="project" value="InterPro"/>
</dbReference>
<organism evidence="7 8">
    <name type="scientific">Schinkia azotoformans LMG 9581</name>
    <dbReference type="NCBI Taxonomy" id="1131731"/>
    <lineage>
        <taxon>Bacteria</taxon>
        <taxon>Bacillati</taxon>
        <taxon>Bacillota</taxon>
        <taxon>Bacilli</taxon>
        <taxon>Bacillales</taxon>
        <taxon>Bacillaceae</taxon>
        <taxon>Calidifontibacillus/Schinkia group</taxon>
        <taxon>Schinkia</taxon>
    </lineage>
</organism>
<evidence type="ECO:0000259" key="5">
    <source>
        <dbReference type="SMART" id="SM00062"/>
    </source>
</evidence>